<evidence type="ECO:0000313" key="7">
    <source>
        <dbReference type="EMBL" id="KAG7192413.1"/>
    </source>
</evidence>
<dbReference type="Pfam" id="PF16016">
    <property type="entry name" value="VASt"/>
    <property type="match status" value="1"/>
</dbReference>
<dbReference type="PANTHER" id="PTHR14248">
    <property type="entry name" value="CYCLIN Y, ISOFORM A"/>
    <property type="match status" value="1"/>
</dbReference>
<keyword evidence="2" id="KW-0812">Transmembrane</keyword>
<dbReference type="GeneID" id="66115186"/>
<dbReference type="SMART" id="SM00233">
    <property type="entry name" value="PH"/>
    <property type="match status" value="1"/>
</dbReference>
<dbReference type="PROSITE" id="PS51778">
    <property type="entry name" value="VAST"/>
    <property type="match status" value="1"/>
</dbReference>
<dbReference type="Gene3D" id="2.30.29.30">
    <property type="entry name" value="Pleckstrin-homology domain (PH domain)/Phosphotyrosine-binding domain (PTB)"/>
    <property type="match status" value="1"/>
</dbReference>
<dbReference type="RefSeq" id="XP_043047963.1">
    <property type="nucleotide sequence ID" value="XM_043192595.1"/>
</dbReference>
<dbReference type="InterPro" id="IPR031968">
    <property type="entry name" value="VASt"/>
</dbReference>
<accession>A0A9P7V6R7</accession>
<evidence type="ECO:0000256" key="3">
    <source>
        <dbReference type="ARBA" id="ARBA00022989"/>
    </source>
</evidence>
<dbReference type="Pfam" id="PF00169">
    <property type="entry name" value="PH"/>
    <property type="match status" value="1"/>
</dbReference>
<evidence type="ECO:0000256" key="2">
    <source>
        <dbReference type="ARBA" id="ARBA00022692"/>
    </source>
</evidence>
<comment type="caution">
    <text evidence="7">The sequence shown here is derived from an EMBL/GenBank/DDBJ whole genome shotgun (WGS) entry which is preliminary data.</text>
</comment>
<dbReference type="InterPro" id="IPR004148">
    <property type="entry name" value="BAR_dom"/>
</dbReference>
<dbReference type="InterPro" id="IPR011993">
    <property type="entry name" value="PH-like_dom_sf"/>
</dbReference>
<sequence length="1168" mass="134308">MASRRSPTQEPEFLSGRQFKLISVNLKEAVLDSPSFRASVNHLDIQLDNIEKWVDAVHQSIEKVPRYVKDLELYLNSFVEHLSSSFLADGLINQEYTVQALHTSVSALKDIYKQSIVNLTMSPQLTEDFRATTSKRIAEYREIRKRFAASQEKYDMYLNTYAAHPKVMDPTQVYEDAQHLYQVRKEYIHNSLDLIVELASISAVLDKLVIKLINKIWKKKLPKNKSLLIASGSASEIWEKVLQYNSWNAAYSSAFNKLSADLLSARVQVEESTALQLKPSSNINDYKPSSINKCVLEEINEPECVKHGYLFMKTWMDKSNKPIWVRRWVFVKNGVFGLLVLSPSKTFVQETDKIGVLLTNVRYAPNEERRFCFEIKTMDLTLVFQAETLHELKSWLKVFQNEQQRVIDGKPENEALYNLASGRYPPLVTEFANKNLTIMDRALTNTKITNNSGLVIVSTNLSTRIEKSLKFFLKYMYIQIPTIRPPFVTDQTKSSIISYSITAASTVPTALSANVWGTINWGLQYIHDVTNSDDEISVKGFFPSSSDSFSDMYPSYYPKELVPLDIQMKALFETAVEPGDLCLISFKCFWSPNSRQELCGRAFVTANHIYFYMQIMGFVALVKSPMSHNISADYSIHKDYQSLRIYTVDGNFRMKLYLEETKLIKDKFVFLVHNVASDKPKQLQEIIEHFTTLEIDYKKQKEQAKKAKALYELGDLPTDDKVNPSTFIKASTNEQKSFKVDFTDLYQKIIDSEFDVPPKVLLHAFLGDYSVLKRSAFSFMSLERFSNKPWHTDKDGKLVRSFTTRVRTTSTEGEIKGVQKIDEFVDDEYYTFTHEASLFELFIGSKFVVEYQFVLVRSTRAKTRLVVYCNIKFLGNLIFNLLTKNFVCGILKMEALDTTPLFNRIVSDVGTHGMAVKAIYLYGKLSKTDEPVEDNQEPPPVFYFGSYYIFIHLFRSFLIYSITVLKKVVIDGVQTLYHNINKLLILVIIILELYNMWLTKTSIVSYWAMRQAKGVVDSYLSEAPTIIHKAVHLQDIVEPMKVNLSSSSVYREFYSKSLILSDGLLDEDYGDLSTRNIARSLRSSYDDIAVERYALMVKLRMLNQLESELVKAEWENWIRGEHNRCQSFRESIVAKVPSEDLAASHSSLSELINYCDVCAEEFKEMNLV</sequence>
<dbReference type="Pfam" id="PF16746">
    <property type="entry name" value="BAR_3"/>
    <property type="match status" value="1"/>
</dbReference>
<gene>
    <name evidence="7" type="primary">SIP3</name>
    <name evidence="7" type="ORF">KQ657_001812</name>
</gene>
<dbReference type="SUPFAM" id="SSF50729">
    <property type="entry name" value="PH domain-like"/>
    <property type="match status" value="1"/>
</dbReference>
<dbReference type="OrthoDB" id="10070851at2759"/>
<dbReference type="PROSITE" id="PS50003">
    <property type="entry name" value="PH_DOMAIN"/>
    <property type="match status" value="1"/>
</dbReference>
<reference evidence="7" key="1">
    <citation type="submission" date="2021-03" db="EMBL/GenBank/DDBJ databases">
        <authorList>
            <person name="Palmer J.M."/>
        </authorList>
    </citation>
    <scope>NUCLEOTIDE SEQUENCE</scope>
    <source>
        <strain evidence="7">ARV_011</strain>
    </source>
</reference>
<feature type="domain" description="PH" evidence="5">
    <location>
        <begin position="303"/>
        <end position="404"/>
    </location>
</feature>
<dbReference type="SUPFAM" id="SSF103657">
    <property type="entry name" value="BAR/IMD domain-like"/>
    <property type="match status" value="1"/>
</dbReference>
<dbReference type="CDD" id="cd13280">
    <property type="entry name" value="PH_SIP3"/>
    <property type="match status" value="1"/>
</dbReference>
<evidence type="ECO:0000256" key="4">
    <source>
        <dbReference type="ARBA" id="ARBA00023136"/>
    </source>
</evidence>
<evidence type="ECO:0000313" key="8">
    <source>
        <dbReference type="Proteomes" id="UP000790833"/>
    </source>
</evidence>
<dbReference type="AlphaFoldDB" id="A0A9P7V6R7"/>
<evidence type="ECO:0000256" key="1">
    <source>
        <dbReference type="ARBA" id="ARBA00004370"/>
    </source>
</evidence>
<organism evidence="7 8">
    <name type="scientific">Scheffersomyces spartinae</name>
    <dbReference type="NCBI Taxonomy" id="45513"/>
    <lineage>
        <taxon>Eukaryota</taxon>
        <taxon>Fungi</taxon>
        <taxon>Dikarya</taxon>
        <taxon>Ascomycota</taxon>
        <taxon>Saccharomycotina</taxon>
        <taxon>Pichiomycetes</taxon>
        <taxon>Debaryomycetaceae</taxon>
        <taxon>Scheffersomyces</taxon>
    </lineage>
</organism>
<keyword evidence="4" id="KW-0472">Membrane</keyword>
<protein>
    <submittedName>
        <fullName evidence="7">SNF1-interacting protein</fullName>
    </submittedName>
</protein>
<evidence type="ECO:0000259" key="6">
    <source>
        <dbReference type="PROSITE" id="PS51778"/>
    </source>
</evidence>
<dbReference type="InterPro" id="IPR027267">
    <property type="entry name" value="AH/BAR_dom_sf"/>
</dbReference>
<keyword evidence="8" id="KW-1185">Reference proteome</keyword>
<dbReference type="InterPro" id="IPR001849">
    <property type="entry name" value="PH_domain"/>
</dbReference>
<dbReference type="Gene3D" id="1.20.1270.60">
    <property type="entry name" value="Arfaptin homology (AH) domain/BAR domain"/>
    <property type="match status" value="1"/>
</dbReference>
<dbReference type="Proteomes" id="UP000790833">
    <property type="component" value="Unassembled WGS sequence"/>
</dbReference>
<comment type="subcellular location">
    <subcellularLocation>
        <location evidence="1">Membrane</location>
    </subcellularLocation>
</comment>
<keyword evidence="3" id="KW-1133">Transmembrane helix</keyword>
<name>A0A9P7V6R7_9ASCO</name>
<dbReference type="EMBL" id="JAHMUF010000018">
    <property type="protein sequence ID" value="KAG7192413.1"/>
    <property type="molecule type" value="Genomic_DNA"/>
</dbReference>
<feature type="domain" description="VASt" evidence="6">
    <location>
        <begin position="745"/>
        <end position="900"/>
    </location>
</feature>
<dbReference type="InterPro" id="IPR042067">
    <property type="entry name" value="Sip3_PH"/>
</dbReference>
<proteinExistence type="predicted"/>
<evidence type="ECO:0000259" key="5">
    <source>
        <dbReference type="PROSITE" id="PS50003"/>
    </source>
</evidence>
<dbReference type="GO" id="GO:0005737">
    <property type="term" value="C:cytoplasm"/>
    <property type="evidence" value="ECO:0007669"/>
    <property type="project" value="InterPro"/>
</dbReference>
<dbReference type="GO" id="GO:0016020">
    <property type="term" value="C:membrane"/>
    <property type="evidence" value="ECO:0007669"/>
    <property type="project" value="UniProtKB-SubCell"/>
</dbReference>